<keyword evidence="1" id="KW-0472">Membrane</keyword>
<feature type="transmembrane region" description="Helical" evidence="1">
    <location>
        <begin position="160"/>
        <end position="179"/>
    </location>
</feature>
<reference evidence="3 4" key="1">
    <citation type="submission" date="2021-05" db="EMBL/GenBank/DDBJ databases">
        <title>Culturable bacteria isolated from Daya Bay.</title>
        <authorList>
            <person name="Zheng W."/>
            <person name="Yu S."/>
            <person name="Huang Y."/>
        </authorList>
    </citation>
    <scope>NUCLEOTIDE SEQUENCE [LARGE SCALE GENOMIC DNA]</scope>
    <source>
        <strain evidence="3 4">DP4N28-5</strain>
    </source>
</reference>
<dbReference type="NCBIfam" id="TIGR03370">
    <property type="entry name" value="VPLPA-CTERM"/>
    <property type="match status" value="1"/>
</dbReference>
<proteinExistence type="predicted"/>
<evidence type="ECO:0000313" key="3">
    <source>
        <dbReference type="EMBL" id="MBV7379807.1"/>
    </source>
</evidence>
<name>A0ABS6T3I9_9RHOB</name>
<dbReference type="RefSeq" id="WP_218392999.1">
    <property type="nucleotide sequence ID" value="NZ_JAHUZE010000003.1"/>
</dbReference>
<keyword evidence="1" id="KW-0812">Transmembrane</keyword>
<gene>
    <name evidence="3" type="ORF">KJP28_12815</name>
</gene>
<evidence type="ECO:0000256" key="2">
    <source>
        <dbReference type="SAM" id="SignalP"/>
    </source>
</evidence>
<feature type="signal peptide" evidence="2">
    <location>
        <begin position="1"/>
        <end position="26"/>
    </location>
</feature>
<protein>
    <submittedName>
        <fullName evidence="3">VPLPA-CTERM sorting domain-containing protein</fullName>
    </submittedName>
</protein>
<keyword evidence="4" id="KW-1185">Reference proteome</keyword>
<evidence type="ECO:0000313" key="4">
    <source>
        <dbReference type="Proteomes" id="UP000756530"/>
    </source>
</evidence>
<sequence>MTIMNAMKTAIASSLIGMMTVGAASAAVMKYYDGKECEGGKGGFSACTLLGDPDGSPTIVKFGASLTLSEVSTRFPSITGDEFKFKVTETKNGSEIIAGSWTYTPTGSDPKITAFAVKAGNGYYLYTDLTADEALGMSWVTPERKGVSHITFFDTGMSAVPVPAGGVLLLSALGAFGFLRRRKSA</sequence>
<evidence type="ECO:0000256" key="1">
    <source>
        <dbReference type="SAM" id="Phobius"/>
    </source>
</evidence>
<feature type="chain" id="PRO_5045718462" evidence="2">
    <location>
        <begin position="27"/>
        <end position="185"/>
    </location>
</feature>
<keyword evidence="2" id="KW-0732">Signal</keyword>
<dbReference type="InterPro" id="IPR022472">
    <property type="entry name" value="VPLPA-CTERM"/>
</dbReference>
<dbReference type="EMBL" id="JAHUZE010000003">
    <property type="protein sequence ID" value="MBV7379807.1"/>
    <property type="molecule type" value="Genomic_DNA"/>
</dbReference>
<accession>A0ABS6T3I9</accession>
<dbReference type="Proteomes" id="UP000756530">
    <property type="component" value="Unassembled WGS sequence"/>
</dbReference>
<keyword evidence="1" id="KW-1133">Transmembrane helix</keyword>
<comment type="caution">
    <text evidence="3">The sequence shown here is derived from an EMBL/GenBank/DDBJ whole genome shotgun (WGS) entry which is preliminary data.</text>
</comment>
<organism evidence="3 4">
    <name type="scientific">Maritimibacter dapengensis</name>
    <dbReference type="NCBI Taxonomy" id="2836868"/>
    <lineage>
        <taxon>Bacteria</taxon>
        <taxon>Pseudomonadati</taxon>
        <taxon>Pseudomonadota</taxon>
        <taxon>Alphaproteobacteria</taxon>
        <taxon>Rhodobacterales</taxon>
        <taxon>Roseobacteraceae</taxon>
        <taxon>Maritimibacter</taxon>
    </lineage>
</organism>